<dbReference type="PANTHER" id="PTHR33653">
    <property type="entry name" value="RIBONUCLEASE VAPC2"/>
    <property type="match status" value="1"/>
</dbReference>
<name>A0A2N0VI67_9BACT</name>
<dbReference type="OrthoDB" id="9815354at2"/>
<comment type="similarity">
    <text evidence="7">Belongs to the PINc/VapC protein family.</text>
</comment>
<evidence type="ECO:0000256" key="5">
    <source>
        <dbReference type="ARBA" id="ARBA00022801"/>
    </source>
</evidence>
<dbReference type="GO" id="GO:0016787">
    <property type="term" value="F:hydrolase activity"/>
    <property type="evidence" value="ECO:0007669"/>
    <property type="project" value="UniProtKB-KW"/>
</dbReference>
<dbReference type="PANTHER" id="PTHR33653:SF1">
    <property type="entry name" value="RIBONUCLEASE VAPC2"/>
    <property type="match status" value="1"/>
</dbReference>
<dbReference type="AlphaFoldDB" id="A0A2N0VI67"/>
<comment type="caution">
    <text evidence="9">The sequence shown here is derived from an EMBL/GenBank/DDBJ whole genome shotgun (WGS) entry which is preliminary data.</text>
</comment>
<dbReference type="Pfam" id="PF01850">
    <property type="entry name" value="PIN"/>
    <property type="match status" value="1"/>
</dbReference>
<evidence type="ECO:0000256" key="3">
    <source>
        <dbReference type="ARBA" id="ARBA00022722"/>
    </source>
</evidence>
<dbReference type="SUPFAM" id="SSF88723">
    <property type="entry name" value="PIN domain-like"/>
    <property type="match status" value="1"/>
</dbReference>
<dbReference type="InterPro" id="IPR002716">
    <property type="entry name" value="PIN_dom"/>
</dbReference>
<evidence type="ECO:0000256" key="1">
    <source>
        <dbReference type="ARBA" id="ARBA00001946"/>
    </source>
</evidence>
<keyword evidence="4" id="KW-0479">Metal-binding</keyword>
<dbReference type="GO" id="GO:0046872">
    <property type="term" value="F:metal ion binding"/>
    <property type="evidence" value="ECO:0007669"/>
    <property type="project" value="UniProtKB-KW"/>
</dbReference>
<dbReference type="InterPro" id="IPR050556">
    <property type="entry name" value="Type_II_TA_system_RNase"/>
</dbReference>
<evidence type="ECO:0000256" key="6">
    <source>
        <dbReference type="ARBA" id="ARBA00022842"/>
    </source>
</evidence>
<keyword evidence="10" id="KW-1185">Reference proteome</keyword>
<evidence type="ECO:0000256" key="4">
    <source>
        <dbReference type="ARBA" id="ARBA00022723"/>
    </source>
</evidence>
<dbReference type="InterPro" id="IPR029060">
    <property type="entry name" value="PIN-like_dom_sf"/>
</dbReference>
<dbReference type="RefSeq" id="WP_101073416.1">
    <property type="nucleotide sequence ID" value="NZ_PISP01000002.1"/>
</dbReference>
<dbReference type="GO" id="GO:0004518">
    <property type="term" value="F:nuclease activity"/>
    <property type="evidence" value="ECO:0007669"/>
    <property type="project" value="UniProtKB-KW"/>
</dbReference>
<dbReference type="CDD" id="cd18746">
    <property type="entry name" value="PIN_VapC4-5_FitB-like"/>
    <property type="match status" value="1"/>
</dbReference>
<dbReference type="Gene3D" id="3.40.50.1010">
    <property type="entry name" value="5'-nuclease"/>
    <property type="match status" value="1"/>
</dbReference>
<comment type="cofactor">
    <cofactor evidence="1">
        <name>Mg(2+)</name>
        <dbReference type="ChEBI" id="CHEBI:18420"/>
    </cofactor>
</comment>
<keyword evidence="6" id="KW-0460">Magnesium</keyword>
<evidence type="ECO:0000256" key="7">
    <source>
        <dbReference type="ARBA" id="ARBA00038093"/>
    </source>
</evidence>
<dbReference type="EMBL" id="PISP01000002">
    <property type="protein sequence ID" value="PKD43877.1"/>
    <property type="molecule type" value="Genomic_DNA"/>
</dbReference>
<sequence length="139" mass="15897">MSYLIDTCCISELVKKEPNQNVVKWFADQDELSMYLSVITFGELRKGIEKLPDSRKKKELNRWIKEDLNQRFNNRVLNITIEEVNKWGEILATAEKNGYPLPAIDSLIAATAMVHDLSVVTRNTKDMEGSGVDVINPWV</sequence>
<keyword evidence="5" id="KW-0378">Hydrolase</keyword>
<evidence type="ECO:0000259" key="8">
    <source>
        <dbReference type="Pfam" id="PF01850"/>
    </source>
</evidence>
<keyword evidence="3" id="KW-0540">Nuclease</keyword>
<protein>
    <submittedName>
        <fullName evidence="9">VapC toxin family PIN domain ribonuclease</fullName>
    </submittedName>
</protein>
<keyword evidence="2" id="KW-1277">Toxin-antitoxin system</keyword>
<organism evidence="9 10">
    <name type="scientific">Rhodohalobacter barkolensis</name>
    <dbReference type="NCBI Taxonomy" id="2053187"/>
    <lineage>
        <taxon>Bacteria</taxon>
        <taxon>Pseudomonadati</taxon>
        <taxon>Balneolota</taxon>
        <taxon>Balneolia</taxon>
        <taxon>Balneolales</taxon>
        <taxon>Balneolaceae</taxon>
        <taxon>Rhodohalobacter</taxon>
    </lineage>
</organism>
<reference evidence="9 10" key="1">
    <citation type="submission" date="2017-11" db="EMBL/GenBank/DDBJ databases">
        <title>Rhodohalobacter 15182 sp. nov., isolated from a salt lake.</title>
        <authorList>
            <person name="Han S."/>
        </authorList>
    </citation>
    <scope>NUCLEOTIDE SEQUENCE [LARGE SCALE GENOMIC DNA]</scope>
    <source>
        <strain evidence="9 10">15182</strain>
    </source>
</reference>
<accession>A0A2N0VI67</accession>
<evidence type="ECO:0000256" key="2">
    <source>
        <dbReference type="ARBA" id="ARBA00022649"/>
    </source>
</evidence>
<evidence type="ECO:0000313" key="9">
    <source>
        <dbReference type="EMBL" id="PKD43877.1"/>
    </source>
</evidence>
<evidence type="ECO:0000313" key="10">
    <source>
        <dbReference type="Proteomes" id="UP000233398"/>
    </source>
</evidence>
<gene>
    <name evidence="9" type="ORF">CWD77_10010</name>
</gene>
<feature type="domain" description="PIN" evidence="8">
    <location>
        <begin position="3"/>
        <end position="124"/>
    </location>
</feature>
<dbReference type="Proteomes" id="UP000233398">
    <property type="component" value="Unassembled WGS sequence"/>
</dbReference>
<proteinExistence type="inferred from homology"/>